<evidence type="ECO:0000259" key="5">
    <source>
        <dbReference type="SMART" id="SM01005"/>
    </source>
</evidence>
<comment type="caution">
    <text evidence="6">The sequence shown here is derived from an EMBL/GenBank/DDBJ whole genome shotgun (WGS) entry which is preliminary data.</text>
</comment>
<dbReference type="HAMAP" id="MF_01201">
    <property type="entry name" value="Ala_racemase"/>
    <property type="match status" value="1"/>
</dbReference>
<dbReference type="CDD" id="cd00430">
    <property type="entry name" value="PLPDE_III_AR"/>
    <property type="match status" value="1"/>
</dbReference>
<dbReference type="Proteomes" id="UP001344632">
    <property type="component" value="Unassembled WGS sequence"/>
</dbReference>
<dbReference type="GO" id="GO:0008784">
    <property type="term" value="F:alanine racemase activity"/>
    <property type="evidence" value="ECO:0007669"/>
    <property type="project" value="UniProtKB-EC"/>
</dbReference>
<name>A0ABU6GHZ7_9BACL</name>
<organism evidence="6 7">
    <name type="scientific">Paenibacillus dokdonensis</name>
    <dbReference type="NCBI Taxonomy" id="2567944"/>
    <lineage>
        <taxon>Bacteria</taxon>
        <taxon>Bacillati</taxon>
        <taxon>Bacillota</taxon>
        <taxon>Bacilli</taxon>
        <taxon>Bacillales</taxon>
        <taxon>Paenibacillaceae</taxon>
        <taxon>Paenibacillus</taxon>
    </lineage>
</organism>
<comment type="similarity">
    <text evidence="4">Belongs to the alanine racemase family.</text>
</comment>
<dbReference type="PANTHER" id="PTHR30511">
    <property type="entry name" value="ALANINE RACEMASE"/>
    <property type="match status" value="1"/>
</dbReference>
<evidence type="ECO:0000313" key="7">
    <source>
        <dbReference type="Proteomes" id="UP001344632"/>
    </source>
</evidence>
<reference evidence="6 7" key="1">
    <citation type="submission" date="2023-03" db="EMBL/GenBank/DDBJ databases">
        <title>Bacillus Genome Sequencing.</title>
        <authorList>
            <person name="Dunlap C."/>
        </authorList>
    </citation>
    <scope>NUCLEOTIDE SEQUENCE [LARGE SCALE GENOMIC DNA]</scope>
    <source>
        <strain evidence="6 7">BD-525</strain>
    </source>
</reference>
<dbReference type="Gene3D" id="2.40.37.10">
    <property type="entry name" value="Lyase, Ornithine Decarboxylase, Chain A, domain 1"/>
    <property type="match status" value="1"/>
</dbReference>
<dbReference type="InterPro" id="IPR011079">
    <property type="entry name" value="Ala_racemase_C"/>
</dbReference>
<proteinExistence type="inferred from homology"/>
<dbReference type="EC" id="5.1.1.1" evidence="4"/>
<evidence type="ECO:0000313" key="6">
    <source>
        <dbReference type="EMBL" id="MEC0239370.1"/>
    </source>
</evidence>
<comment type="pathway">
    <text evidence="4">Amino-acid biosynthesis; D-alanine biosynthesis; D-alanine from L-alanine: step 1/1.</text>
</comment>
<feature type="domain" description="Alanine racemase C-terminal" evidence="5">
    <location>
        <begin position="248"/>
        <end position="380"/>
    </location>
</feature>
<keyword evidence="2 4" id="KW-0663">Pyridoxal phosphate</keyword>
<feature type="modified residue" description="N6-(pyridoxal phosphate)lysine" evidence="4">
    <location>
        <position position="39"/>
    </location>
</feature>
<dbReference type="RefSeq" id="WP_326086456.1">
    <property type="nucleotide sequence ID" value="NZ_JARLKZ010000004.1"/>
</dbReference>
<dbReference type="SMART" id="SM01005">
    <property type="entry name" value="Ala_racemase_C"/>
    <property type="match status" value="1"/>
</dbReference>
<dbReference type="PROSITE" id="PS00395">
    <property type="entry name" value="ALANINE_RACEMASE"/>
    <property type="match status" value="1"/>
</dbReference>
<dbReference type="NCBIfam" id="TIGR00492">
    <property type="entry name" value="alr"/>
    <property type="match status" value="1"/>
</dbReference>
<dbReference type="InterPro" id="IPR001608">
    <property type="entry name" value="Ala_racemase_N"/>
</dbReference>
<dbReference type="PRINTS" id="PR00992">
    <property type="entry name" value="ALARACEMASE"/>
</dbReference>
<comment type="catalytic activity">
    <reaction evidence="4">
        <text>L-alanine = D-alanine</text>
        <dbReference type="Rhea" id="RHEA:20249"/>
        <dbReference type="ChEBI" id="CHEBI:57416"/>
        <dbReference type="ChEBI" id="CHEBI:57972"/>
        <dbReference type="EC" id="5.1.1.1"/>
    </reaction>
</comment>
<dbReference type="InterPro" id="IPR020622">
    <property type="entry name" value="Ala_racemase_pyridoxalP-BS"/>
</dbReference>
<evidence type="ECO:0000256" key="1">
    <source>
        <dbReference type="ARBA" id="ARBA00001933"/>
    </source>
</evidence>
<dbReference type="Pfam" id="PF00842">
    <property type="entry name" value="Ala_racemase_C"/>
    <property type="match status" value="1"/>
</dbReference>
<sequence length="397" mass="43658">MQVQYRATQAEINLDHLRANYEAFRQALPEEMLLLACVKADAYGHGAVEMARELERAGADYLSVAFLDEAIQLRQAGVKIPVLVLGYTPPEGVQAAWEHQVTLTVFSQDVLEAIKGLPAESLKCPLKLHIKIDSGMGRLGLLPGEAAISFIEKALALPQAEVEGMFTHFSKADEEDKSYTLEQYRRFTSVVVALKERGISLPIIHTGNSAAAIDTPELSFNMVRIGISMYGLYPSDEVNRQKVALTPVLTLKTQVAFVKTLPPHWGVSYGARYVTDAEETIATLPIGYADGYSRMLSGKAEVLIRGRRVPVVGTICMDQCMVTLQSFAEEAEEIQAGEEVVLIGQQSGASISADELAFWLGTIHYEVICMIANRIPRFYIRNGAPYTLINPLISEAH</sequence>
<keyword evidence="3 4" id="KW-0413">Isomerase</keyword>
<dbReference type="PANTHER" id="PTHR30511:SF0">
    <property type="entry name" value="ALANINE RACEMASE, CATABOLIC-RELATED"/>
    <property type="match status" value="1"/>
</dbReference>
<feature type="binding site" evidence="4">
    <location>
        <position position="317"/>
    </location>
    <ligand>
        <name>substrate</name>
    </ligand>
</feature>
<evidence type="ECO:0000256" key="4">
    <source>
        <dbReference type="HAMAP-Rule" id="MF_01201"/>
    </source>
</evidence>
<dbReference type="EMBL" id="JARLKZ010000004">
    <property type="protein sequence ID" value="MEC0239370.1"/>
    <property type="molecule type" value="Genomic_DNA"/>
</dbReference>
<feature type="binding site" evidence="4">
    <location>
        <position position="138"/>
    </location>
    <ligand>
        <name>substrate</name>
    </ligand>
</feature>
<feature type="active site" description="Proton acceptor; specific for D-alanine" evidence="4">
    <location>
        <position position="39"/>
    </location>
</feature>
<dbReference type="SUPFAM" id="SSF51419">
    <property type="entry name" value="PLP-binding barrel"/>
    <property type="match status" value="1"/>
</dbReference>
<gene>
    <name evidence="6" type="primary">alr</name>
    <name evidence="6" type="ORF">P4H66_05790</name>
</gene>
<dbReference type="Gene3D" id="3.20.20.10">
    <property type="entry name" value="Alanine racemase"/>
    <property type="match status" value="1"/>
</dbReference>
<evidence type="ECO:0000256" key="2">
    <source>
        <dbReference type="ARBA" id="ARBA00022898"/>
    </source>
</evidence>
<keyword evidence="7" id="KW-1185">Reference proteome</keyword>
<dbReference type="InterPro" id="IPR029066">
    <property type="entry name" value="PLP-binding_barrel"/>
</dbReference>
<comment type="cofactor">
    <cofactor evidence="1 4">
        <name>pyridoxal 5'-phosphate</name>
        <dbReference type="ChEBI" id="CHEBI:597326"/>
    </cofactor>
</comment>
<dbReference type="SUPFAM" id="SSF50621">
    <property type="entry name" value="Alanine racemase C-terminal domain-like"/>
    <property type="match status" value="1"/>
</dbReference>
<feature type="active site" description="Proton acceptor; specific for L-alanine" evidence="4">
    <location>
        <position position="269"/>
    </location>
</feature>
<dbReference type="InterPro" id="IPR009006">
    <property type="entry name" value="Ala_racemase/Decarboxylase_C"/>
</dbReference>
<evidence type="ECO:0000256" key="3">
    <source>
        <dbReference type="ARBA" id="ARBA00023235"/>
    </source>
</evidence>
<dbReference type="Pfam" id="PF01168">
    <property type="entry name" value="Ala_racemase_N"/>
    <property type="match status" value="1"/>
</dbReference>
<protein>
    <recommendedName>
        <fullName evidence="4">Alanine racemase</fullName>
        <ecNumber evidence="4">5.1.1.1</ecNumber>
    </recommendedName>
</protein>
<dbReference type="InterPro" id="IPR000821">
    <property type="entry name" value="Ala_racemase"/>
</dbReference>
<comment type="function">
    <text evidence="4">Catalyzes the interconversion of L-alanine and D-alanine. May also act on other amino acids.</text>
</comment>
<accession>A0ABU6GHZ7</accession>